<keyword evidence="5 9" id="KW-0653">Protein transport</keyword>
<dbReference type="Gene3D" id="1.20.5.3310">
    <property type="match status" value="1"/>
</dbReference>
<name>A0A091AX24_9GAMM</name>
<dbReference type="Proteomes" id="UP000029385">
    <property type="component" value="Unassembled WGS sequence"/>
</dbReference>
<gene>
    <name evidence="9" type="primary">tatB</name>
    <name evidence="12" type="ORF">N789_07780</name>
</gene>
<dbReference type="InterPro" id="IPR003369">
    <property type="entry name" value="TatA/B/E"/>
</dbReference>
<keyword evidence="2 9" id="KW-0813">Transport</keyword>
<proteinExistence type="inferred from homology"/>
<dbReference type="GO" id="GO:0008320">
    <property type="term" value="F:protein transmembrane transporter activity"/>
    <property type="evidence" value="ECO:0007669"/>
    <property type="project" value="UniProtKB-UniRule"/>
</dbReference>
<reference evidence="12 13" key="1">
    <citation type="submission" date="2013-09" db="EMBL/GenBank/DDBJ databases">
        <title>Genome sequencing of Arenimonas oryziterrae.</title>
        <authorList>
            <person name="Chen F."/>
            <person name="Wang G."/>
        </authorList>
    </citation>
    <scope>NUCLEOTIDE SEQUENCE [LARGE SCALE GENOMIC DNA]</scope>
    <source>
        <strain evidence="12 13">YC6267</strain>
    </source>
</reference>
<feature type="region of interest" description="Disordered" evidence="10">
    <location>
        <begin position="70"/>
        <end position="110"/>
    </location>
</feature>
<evidence type="ECO:0000256" key="9">
    <source>
        <dbReference type="HAMAP-Rule" id="MF_00237"/>
    </source>
</evidence>
<protein>
    <recommendedName>
        <fullName evidence="9">Sec-independent protein translocase protein TatB</fullName>
    </recommendedName>
</protein>
<dbReference type="AlphaFoldDB" id="A0A091AX24"/>
<keyword evidence="4 9" id="KW-0812">Transmembrane</keyword>
<evidence type="ECO:0000256" key="5">
    <source>
        <dbReference type="ARBA" id="ARBA00022927"/>
    </source>
</evidence>
<organism evidence="12 13">
    <name type="scientific">Arenimonas oryziterrae DSM 21050 = YC6267</name>
    <dbReference type="NCBI Taxonomy" id="1121015"/>
    <lineage>
        <taxon>Bacteria</taxon>
        <taxon>Pseudomonadati</taxon>
        <taxon>Pseudomonadota</taxon>
        <taxon>Gammaproteobacteria</taxon>
        <taxon>Lysobacterales</taxon>
        <taxon>Lysobacteraceae</taxon>
        <taxon>Arenimonas</taxon>
    </lineage>
</organism>
<dbReference type="GO" id="GO:0033281">
    <property type="term" value="C:TAT protein transport complex"/>
    <property type="evidence" value="ECO:0007669"/>
    <property type="project" value="UniProtKB-UniRule"/>
</dbReference>
<evidence type="ECO:0000256" key="4">
    <source>
        <dbReference type="ARBA" id="ARBA00022692"/>
    </source>
</evidence>
<dbReference type="PANTHER" id="PTHR33162">
    <property type="entry name" value="SEC-INDEPENDENT PROTEIN TRANSLOCASE PROTEIN TATA, CHLOROPLASTIC"/>
    <property type="match status" value="1"/>
</dbReference>
<comment type="subunit">
    <text evidence="9">The Tat system comprises two distinct complexes: a TatABC complex, containing multiple copies of TatA, TatB and TatC subunits, and a separate TatA complex, containing only TatA subunits. Substrates initially bind to the TatABC complex, which probably triggers association of the separate TatA complex to form the active translocon.</text>
</comment>
<comment type="similarity">
    <text evidence="9">Belongs to the TatB family.</text>
</comment>
<evidence type="ECO:0000313" key="12">
    <source>
        <dbReference type="EMBL" id="KFN43837.1"/>
    </source>
</evidence>
<keyword evidence="3 9" id="KW-1003">Cell membrane</keyword>
<dbReference type="EMBL" id="AVCI01000004">
    <property type="protein sequence ID" value="KFN43837.1"/>
    <property type="molecule type" value="Genomic_DNA"/>
</dbReference>
<evidence type="ECO:0000256" key="2">
    <source>
        <dbReference type="ARBA" id="ARBA00022448"/>
    </source>
</evidence>
<accession>A0A091AX24</accession>
<comment type="subcellular location">
    <subcellularLocation>
        <location evidence="9">Cell membrane</location>
        <topology evidence="9">Single-pass membrane protein</topology>
    </subcellularLocation>
    <subcellularLocation>
        <location evidence="1">Membrane</location>
        <topology evidence="1">Single-pass membrane protein</topology>
    </subcellularLocation>
</comment>
<dbReference type="GO" id="GO:0043953">
    <property type="term" value="P:protein transport by the Tat complex"/>
    <property type="evidence" value="ECO:0007669"/>
    <property type="project" value="UniProtKB-UniRule"/>
</dbReference>
<dbReference type="PANTHER" id="PTHR33162:SF1">
    <property type="entry name" value="SEC-INDEPENDENT PROTEIN TRANSLOCASE PROTEIN TATA, CHLOROPLASTIC"/>
    <property type="match status" value="1"/>
</dbReference>
<dbReference type="OrthoDB" id="9816005at2"/>
<evidence type="ECO:0000256" key="3">
    <source>
        <dbReference type="ARBA" id="ARBA00022475"/>
    </source>
</evidence>
<comment type="caution">
    <text evidence="12">The sequence shown here is derived from an EMBL/GenBank/DDBJ whole genome shotgun (WGS) entry which is preliminary data.</text>
</comment>
<comment type="function">
    <text evidence="9">Part of the twin-arginine translocation (Tat) system that transports large folded proteins containing a characteristic twin-arginine motif in their signal peptide across membranes. Together with TatC, TatB is part of a receptor directly interacting with Tat signal peptides. TatB may form an oligomeric binding site that transiently accommodates folded Tat precursor proteins before their translocation.</text>
</comment>
<evidence type="ECO:0000256" key="6">
    <source>
        <dbReference type="ARBA" id="ARBA00022989"/>
    </source>
</evidence>
<evidence type="ECO:0000256" key="11">
    <source>
        <dbReference type="SAM" id="Phobius"/>
    </source>
</evidence>
<keyword evidence="6 9" id="KW-1133">Transmembrane helix</keyword>
<feature type="transmembrane region" description="Helical" evidence="11">
    <location>
        <begin position="6"/>
        <end position="22"/>
    </location>
</feature>
<dbReference type="RefSeq" id="WP_022969622.1">
    <property type="nucleotide sequence ID" value="NZ_ATVD01000003.1"/>
</dbReference>
<dbReference type="NCBIfam" id="TIGR01410">
    <property type="entry name" value="tatB"/>
    <property type="match status" value="1"/>
</dbReference>
<evidence type="ECO:0000256" key="1">
    <source>
        <dbReference type="ARBA" id="ARBA00004167"/>
    </source>
</evidence>
<evidence type="ECO:0000313" key="13">
    <source>
        <dbReference type="Proteomes" id="UP000029385"/>
    </source>
</evidence>
<sequence length="110" mass="11966">MFDVGPIEILIVAIVALVVLGPERLPKAARLAGLWVRKARAQWYSVKAELERELAAEELQRSLKNPLDGLAPELEQMQQQLRDTAAPLAQIATPTETPPPASASSDSDAR</sequence>
<dbReference type="Pfam" id="PF02416">
    <property type="entry name" value="TatA_B_E"/>
    <property type="match status" value="1"/>
</dbReference>
<evidence type="ECO:0000256" key="10">
    <source>
        <dbReference type="SAM" id="MobiDB-lite"/>
    </source>
</evidence>
<evidence type="ECO:0000256" key="7">
    <source>
        <dbReference type="ARBA" id="ARBA00023010"/>
    </source>
</evidence>
<dbReference type="InterPro" id="IPR018448">
    <property type="entry name" value="TatB"/>
</dbReference>
<keyword evidence="13" id="KW-1185">Reference proteome</keyword>
<keyword evidence="7 9" id="KW-0811">Translocation</keyword>
<evidence type="ECO:0000256" key="8">
    <source>
        <dbReference type="ARBA" id="ARBA00023136"/>
    </source>
</evidence>
<dbReference type="PRINTS" id="PR01506">
    <property type="entry name" value="TATBPROTEIN"/>
</dbReference>
<dbReference type="HAMAP" id="MF_00237">
    <property type="entry name" value="TatB"/>
    <property type="match status" value="1"/>
</dbReference>
<dbReference type="eggNOG" id="COG1826">
    <property type="taxonomic scope" value="Bacteria"/>
</dbReference>
<keyword evidence="8 9" id="KW-0472">Membrane</keyword>
<dbReference type="PATRIC" id="fig|1121015.4.peg.1046"/>
<dbReference type="STRING" id="1121015.GCA_000420545_02007"/>